<evidence type="ECO:0000259" key="6">
    <source>
        <dbReference type="PROSITE" id="PS50977"/>
    </source>
</evidence>
<dbReference type="InterPro" id="IPR039538">
    <property type="entry name" value="BetI_C"/>
</dbReference>
<accession>A0ABS2CJH9</accession>
<evidence type="ECO:0000256" key="3">
    <source>
        <dbReference type="ARBA" id="ARBA00023125"/>
    </source>
</evidence>
<keyword evidence="1" id="KW-0678">Repressor</keyword>
<evidence type="ECO:0000313" key="8">
    <source>
        <dbReference type="Proteomes" id="UP001430172"/>
    </source>
</evidence>
<keyword evidence="2" id="KW-0805">Transcription regulation</keyword>
<dbReference type="InterPro" id="IPR009057">
    <property type="entry name" value="Homeodomain-like_sf"/>
</dbReference>
<dbReference type="RefSeq" id="WP_204130519.1">
    <property type="nucleotide sequence ID" value="NZ_JAFDVD010000007.1"/>
</dbReference>
<evidence type="ECO:0000313" key="7">
    <source>
        <dbReference type="EMBL" id="MBM6400041.1"/>
    </source>
</evidence>
<dbReference type="EMBL" id="JAFDVD010000007">
    <property type="protein sequence ID" value="MBM6400041.1"/>
    <property type="molecule type" value="Genomic_DNA"/>
</dbReference>
<comment type="caution">
    <text evidence="7">The sequence shown here is derived from an EMBL/GenBank/DDBJ whole genome shotgun (WGS) entry which is preliminary data.</text>
</comment>
<dbReference type="Pfam" id="PF13977">
    <property type="entry name" value="TetR_C_6"/>
    <property type="match status" value="1"/>
</dbReference>
<gene>
    <name evidence="7" type="ORF">JQN70_06570</name>
</gene>
<feature type="DNA-binding region" description="H-T-H motif" evidence="5">
    <location>
        <begin position="31"/>
        <end position="50"/>
    </location>
</feature>
<dbReference type="SUPFAM" id="SSF46689">
    <property type="entry name" value="Homeodomain-like"/>
    <property type="match status" value="1"/>
</dbReference>
<keyword evidence="8" id="KW-1185">Reference proteome</keyword>
<dbReference type="InterPro" id="IPR036271">
    <property type="entry name" value="Tet_transcr_reg_TetR-rel_C_sf"/>
</dbReference>
<dbReference type="InterPro" id="IPR001647">
    <property type="entry name" value="HTH_TetR"/>
</dbReference>
<protein>
    <submittedName>
        <fullName evidence="7">TetR family transcriptional regulator C-terminal domain-containing protein</fullName>
    </submittedName>
</protein>
<evidence type="ECO:0000256" key="4">
    <source>
        <dbReference type="ARBA" id="ARBA00023163"/>
    </source>
</evidence>
<dbReference type="SUPFAM" id="SSF48498">
    <property type="entry name" value="Tetracyclin repressor-like, C-terminal domain"/>
    <property type="match status" value="1"/>
</dbReference>
<organism evidence="7 8">
    <name type="scientific">Phycicoccus sonneratiae</name>
    <dbReference type="NCBI Taxonomy" id="2807628"/>
    <lineage>
        <taxon>Bacteria</taxon>
        <taxon>Bacillati</taxon>
        <taxon>Actinomycetota</taxon>
        <taxon>Actinomycetes</taxon>
        <taxon>Micrococcales</taxon>
        <taxon>Intrasporangiaceae</taxon>
        <taxon>Phycicoccus</taxon>
    </lineage>
</organism>
<name>A0ABS2CJH9_9MICO</name>
<dbReference type="PROSITE" id="PS50977">
    <property type="entry name" value="HTH_TETR_2"/>
    <property type="match status" value="1"/>
</dbReference>
<dbReference type="Gene3D" id="1.10.357.10">
    <property type="entry name" value="Tetracycline Repressor, domain 2"/>
    <property type="match status" value="1"/>
</dbReference>
<evidence type="ECO:0000256" key="5">
    <source>
        <dbReference type="PROSITE-ProRule" id="PRU00335"/>
    </source>
</evidence>
<dbReference type="Proteomes" id="UP001430172">
    <property type="component" value="Unassembled WGS sequence"/>
</dbReference>
<reference evidence="7" key="1">
    <citation type="submission" date="2021-02" db="EMBL/GenBank/DDBJ databases">
        <title>Phycicoccus sp. MQZ13P-5T, whole genome shotgun sequence.</title>
        <authorList>
            <person name="Tuo L."/>
        </authorList>
    </citation>
    <scope>NUCLEOTIDE SEQUENCE</scope>
    <source>
        <strain evidence="7">MQZ13P-5</strain>
    </source>
</reference>
<feature type="domain" description="HTH tetR-type" evidence="6">
    <location>
        <begin position="8"/>
        <end position="68"/>
    </location>
</feature>
<keyword evidence="3 5" id="KW-0238">DNA-binding</keyword>
<proteinExistence type="predicted"/>
<evidence type="ECO:0000256" key="2">
    <source>
        <dbReference type="ARBA" id="ARBA00023015"/>
    </source>
</evidence>
<sequence length="206" mass="21651">MPKVVDHDARRERIAGALLAVVRRDGVGAVSVRSVAAEAGLSVGSMRHTAASQADLVAFAMEAVAERVAARVATRVAGWRAERPPTLDDLTDLCGEVLPLDAERLAEAAVWLELVTLARTDERLGRVSAEAHEGLRRLAERVVAALRPAAGPTRREEEAVHLHALLDGLALHAVLHPGLVDPGSMAAVVRAHLAGLATPAGDPGDR</sequence>
<evidence type="ECO:0000256" key="1">
    <source>
        <dbReference type="ARBA" id="ARBA00022491"/>
    </source>
</evidence>
<keyword evidence="4" id="KW-0804">Transcription</keyword>